<evidence type="ECO:0000313" key="12">
    <source>
        <dbReference type="Proteomes" id="UP000220840"/>
    </source>
</evidence>
<dbReference type="CDD" id="cd00082">
    <property type="entry name" value="HisKA"/>
    <property type="match status" value="1"/>
</dbReference>
<dbReference type="InterPro" id="IPR004358">
    <property type="entry name" value="Sig_transdc_His_kin-like_C"/>
</dbReference>
<accession>A0A2A7MHF0</accession>
<evidence type="ECO:0000259" key="8">
    <source>
        <dbReference type="PROSITE" id="PS50109"/>
    </source>
</evidence>
<dbReference type="Gene3D" id="3.30.565.10">
    <property type="entry name" value="Histidine kinase-like ATPase, C-terminal domain"/>
    <property type="match status" value="1"/>
</dbReference>
<dbReference type="SUPFAM" id="SSF55785">
    <property type="entry name" value="PYP-like sensor domain (PAS domain)"/>
    <property type="match status" value="2"/>
</dbReference>
<proteinExistence type="predicted"/>
<dbReference type="SMART" id="SM00387">
    <property type="entry name" value="HATPase_c"/>
    <property type="match status" value="1"/>
</dbReference>
<dbReference type="FunFam" id="3.30.565.10:FF:000006">
    <property type="entry name" value="Sensor histidine kinase WalK"/>
    <property type="match status" value="1"/>
</dbReference>
<comment type="caution">
    <text evidence="11">The sequence shown here is derived from an EMBL/GenBank/DDBJ whole genome shotgun (WGS) entry which is preliminary data.</text>
</comment>
<dbReference type="NCBIfam" id="TIGR00229">
    <property type="entry name" value="sensory_box"/>
    <property type="match status" value="1"/>
</dbReference>
<evidence type="ECO:0000313" key="11">
    <source>
        <dbReference type="EMBL" id="PEG31145.1"/>
    </source>
</evidence>
<keyword evidence="4" id="KW-0597">Phosphoprotein</keyword>
<dbReference type="InterPro" id="IPR035965">
    <property type="entry name" value="PAS-like_dom_sf"/>
</dbReference>
<feature type="domain" description="PAS" evidence="9">
    <location>
        <begin position="12"/>
        <end position="82"/>
    </location>
</feature>
<dbReference type="PANTHER" id="PTHR43711:SF26">
    <property type="entry name" value="SENSOR HISTIDINE KINASE RCSC"/>
    <property type="match status" value="1"/>
</dbReference>
<evidence type="ECO:0000256" key="4">
    <source>
        <dbReference type="ARBA" id="ARBA00022553"/>
    </source>
</evidence>
<dbReference type="Gene3D" id="1.10.287.130">
    <property type="match status" value="1"/>
</dbReference>
<dbReference type="PROSITE" id="PS50112">
    <property type="entry name" value="PAS"/>
    <property type="match status" value="1"/>
</dbReference>
<dbReference type="RefSeq" id="WP_058295304.1">
    <property type="nucleotide sequence ID" value="NZ_CAKJVF010000213.1"/>
</dbReference>
<dbReference type="Pfam" id="PF08448">
    <property type="entry name" value="PAS_4"/>
    <property type="match status" value="1"/>
</dbReference>
<dbReference type="InterPro" id="IPR000014">
    <property type="entry name" value="PAS"/>
</dbReference>
<dbReference type="Pfam" id="PF02518">
    <property type="entry name" value="HATPase_c"/>
    <property type="match status" value="1"/>
</dbReference>
<protein>
    <recommendedName>
        <fullName evidence="3">histidine kinase</fullName>
        <ecNumber evidence="3">2.7.13.3</ecNumber>
    </recommendedName>
</protein>
<evidence type="ECO:0000256" key="2">
    <source>
        <dbReference type="ARBA" id="ARBA00004370"/>
    </source>
</evidence>
<dbReference type="InterPro" id="IPR013656">
    <property type="entry name" value="PAS_4"/>
</dbReference>
<feature type="domain" description="Histidine kinase" evidence="8">
    <location>
        <begin position="434"/>
        <end position="661"/>
    </location>
</feature>
<sequence>MRNNYKYTEDYKLEDLKYLIDNIPYPVWIKGSDGIYKYVNKQYAEITNMVPEDIIGKSDYDIRDEETSQLFLSEDREILDNEKTVFHRKTPVNMKFKNFFEVSRMILENNNKDIKLIGGIGRDITLNENLYKEIEESTLTLLDNKNANNTSELPYILKNTLKASGVTVFIFDEENKKMNIFLKTYNDSIIPKDYNVKLHKEYEDYLMNANNVNKPFKIEYNGKNIISFIKTYSIKYENELIGILNIHYDDKSSYSYIEEDLIWNTCDRLGVIIKNRILTNKYKMELQKRKKSEKKLQIFLENTIDFYIIFDGEQNYFENGGEIEHLEKFFGYDIQEIGDRYKKKILRHPDDEEKVDKIYKIAKECKKIHGIVVRYLCANNEYKSIEWNIMYISEDNKFFISGKDITSRLKLEDEKRKLEKTIELESLKTEFFANMSHEFKTPLNIILTTVQVLAERFNNSNNTCNICKVDMNRYLKGIKQNSYRLLKIVNNIMDITKIDSGSYSLELGNHNIVSLIEDIVLSVAEYITENKRNIIFDTTEEEIILACDPMKIERIILNLLSNALKYTYEKGNIEVFVDMDSEKNEVIISVRNDGDPIHNEDKEKIFERFTQSENLYTRQREGTGIGLFLVRLLVELHGGRIYVDTSELKGSKFVFILPIRLTEEKNENYTYTKQITSKVERFDIEFSDIYSI</sequence>
<dbReference type="InterPro" id="IPR003594">
    <property type="entry name" value="HATPase_dom"/>
</dbReference>
<dbReference type="EMBL" id="PDCJ01000001">
    <property type="protein sequence ID" value="PEG31145.1"/>
    <property type="molecule type" value="Genomic_DNA"/>
</dbReference>
<dbReference type="GO" id="GO:0016020">
    <property type="term" value="C:membrane"/>
    <property type="evidence" value="ECO:0007669"/>
    <property type="project" value="UniProtKB-SubCell"/>
</dbReference>
<organism evidence="11 12">
    <name type="scientific">Clostridium neonatale</name>
    <dbReference type="NCBI Taxonomy" id="137838"/>
    <lineage>
        <taxon>Bacteria</taxon>
        <taxon>Bacillati</taxon>
        <taxon>Bacillota</taxon>
        <taxon>Clostridia</taxon>
        <taxon>Eubacteriales</taxon>
        <taxon>Clostridiaceae</taxon>
        <taxon>Clostridium</taxon>
    </lineage>
</organism>
<dbReference type="Gene3D" id="3.30.450.20">
    <property type="entry name" value="PAS domain"/>
    <property type="match status" value="2"/>
</dbReference>
<evidence type="ECO:0000256" key="6">
    <source>
        <dbReference type="ARBA" id="ARBA00022777"/>
    </source>
</evidence>
<dbReference type="SMART" id="SM00091">
    <property type="entry name" value="PAS"/>
    <property type="match status" value="2"/>
</dbReference>
<dbReference type="InterPro" id="IPR036097">
    <property type="entry name" value="HisK_dim/P_sf"/>
</dbReference>
<dbReference type="EC" id="2.7.13.3" evidence="3"/>
<evidence type="ECO:0000313" key="10">
    <source>
        <dbReference type="EMBL" id="CAI3693159.1"/>
    </source>
</evidence>
<dbReference type="InterPro" id="IPR050736">
    <property type="entry name" value="Sensor_HK_Regulatory"/>
</dbReference>
<dbReference type="PROSITE" id="PS50109">
    <property type="entry name" value="HIS_KIN"/>
    <property type="match status" value="1"/>
</dbReference>
<dbReference type="SUPFAM" id="SSF55874">
    <property type="entry name" value="ATPase domain of HSP90 chaperone/DNA topoisomerase II/histidine kinase"/>
    <property type="match status" value="1"/>
</dbReference>
<dbReference type="STRING" id="137838.GCA_001458595_02530"/>
<dbReference type="GO" id="GO:0000155">
    <property type="term" value="F:phosphorelay sensor kinase activity"/>
    <property type="evidence" value="ECO:0007669"/>
    <property type="project" value="InterPro"/>
</dbReference>
<dbReference type="AlphaFoldDB" id="A0A2A7MHF0"/>
<comment type="subcellular location">
    <subcellularLocation>
        <location evidence="2">Membrane</location>
    </subcellularLocation>
</comment>
<comment type="catalytic activity">
    <reaction evidence="1">
        <text>ATP + protein L-histidine = ADP + protein N-phospho-L-histidine.</text>
        <dbReference type="EC" id="2.7.13.3"/>
    </reaction>
</comment>
<evidence type="ECO:0000256" key="7">
    <source>
        <dbReference type="ARBA" id="ARBA00023012"/>
    </source>
</evidence>
<dbReference type="OrthoDB" id="9813394at2"/>
<reference evidence="11 12" key="1">
    <citation type="submission" date="2017-10" db="EMBL/GenBank/DDBJ databases">
        <title>Effective Description of Clostridium neonatale sp. nov. linked to necrotizing enterocolitis in neonates and a clarification of species assignable to the genus Clostridium (Prazmowski 1880) emend. Lawson and Rainey 2016.</title>
        <authorList>
            <person name="Bernard K."/>
            <person name="Burdz T."/>
            <person name="Wiebe D."/>
            <person name="Balcewich B."/>
            <person name="Alfa M."/>
            <person name="Bernier A.-M."/>
        </authorList>
    </citation>
    <scope>NUCLEOTIDE SEQUENCE [LARGE SCALE GENOMIC DNA]</scope>
    <source>
        <strain evidence="11 12">LCDC99A005</strain>
    </source>
</reference>
<dbReference type="InterPro" id="IPR005467">
    <property type="entry name" value="His_kinase_dom"/>
</dbReference>
<dbReference type="SUPFAM" id="SSF47384">
    <property type="entry name" value="Homodimeric domain of signal transducing histidine kinase"/>
    <property type="match status" value="1"/>
</dbReference>
<dbReference type="PRINTS" id="PR00344">
    <property type="entry name" value="BCTRLSENSOR"/>
</dbReference>
<dbReference type="InterPro" id="IPR003661">
    <property type="entry name" value="HisK_dim/P_dom"/>
</dbReference>
<evidence type="ECO:0000256" key="3">
    <source>
        <dbReference type="ARBA" id="ARBA00012438"/>
    </source>
</evidence>
<evidence type="ECO:0000256" key="1">
    <source>
        <dbReference type="ARBA" id="ARBA00000085"/>
    </source>
</evidence>
<keyword evidence="7" id="KW-0902">Two-component regulatory system</keyword>
<gene>
    <name evidence="10" type="ORF">CNEO2_890001</name>
    <name evidence="11" type="ORF">CQ394_05315</name>
</gene>
<dbReference type="Proteomes" id="UP001189143">
    <property type="component" value="Unassembled WGS sequence"/>
</dbReference>
<dbReference type="EMBL" id="CAMTCP010000291">
    <property type="protein sequence ID" value="CAI3693159.1"/>
    <property type="molecule type" value="Genomic_DNA"/>
</dbReference>
<keyword evidence="6 11" id="KW-0418">Kinase</keyword>
<keyword evidence="12" id="KW-1185">Reference proteome</keyword>
<reference evidence="10" key="2">
    <citation type="submission" date="2022-10" db="EMBL/GenBank/DDBJ databases">
        <authorList>
            <person name="Aires J."/>
            <person name="Mesa V."/>
        </authorList>
    </citation>
    <scope>NUCLEOTIDE SEQUENCE</scope>
    <source>
        <strain evidence="10">Clostridium neonatale JD116</strain>
    </source>
</reference>
<dbReference type="Proteomes" id="UP000220840">
    <property type="component" value="Unassembled WGS sequence"/>
</dbReference>
<dbReference type="PANTHER" id="PTHR43711">
    <property type="entry name" value="TWO-COMPONENT HISTIDINE KINASE"/>
    <property type="match status" value="1"/>
</dbReference>
<dbReference type="SMART" id="SM00388">
    <property type="entry name" value="HisKA"/>
    <property type="match status" value="1"/>
</dbReference>
<name>A0A2A7MHF0_9CLOT</name>
<keyword evidence="5 10" id="KW-0808">Transferase</keyword>
<dbReference type="InterPro" id="IPR036890">
    <property type="entry name" value="HATPase_C_sf"/>
</dbReference>
<evidence type="ECO:0000256" key="5">
    <source>
        <dbReference type="ARBA" id="ARBA00022679"/>
    </source>
</evidence>
<dbReference type="Pfam" id="PF00512">
    <property type="entry name" value="HisKA"/>
    <property type="match status" value="1"/>
</dbReference>
<evidence type="ECO:0000259" key="9">
    <source>
        <dbReference type="PROSITE" id="PS50112"/>
    </source>
</evidence>